<dbReference type="InterPro" id="IPR011335">
    <property type="entry name" value="Restrct_endonuc-II-like"/>
</dbReference>
<dbReference type="InterPro" id="IPR012296">
    <property type="entry name" value="Nuclease_put_TT1808"/>
</dbReference>
<dbReference type="AlphaFoldDB" id="D7CS91"/>
<evidence type="ECO:0000313" key="2">
    <source>
        <dbReference type="EMBL" id="ADI13623.1"/>
    </source>
</evidence>
<reference evidence="3" key="1">
    <citation type="submission" date="2010-05" db="EMBL/GenBank/DDBJ databases">
        <title>The complete genome of Truepera radiovictris DSM 17093.</title>
        <authorList>
            <consortium name="US DOE Joint Genome Institute (JGI-PGF)"/>
            <person name="Lucas S."/>
            <person name="Copeland A."/>
            <person name="Lapidus A."/>
            <person name="Glavina del Rio T."/>
            <person name="Dalin E."/>
            <person name="Tice H."/>
            <person name="Bruce D."/>
            <person name="Goodwin L."/>
            <person name="Pitluck S."/>
            <person name="Kyrpides N."/>
            <person name="Mavromatis K."/>
            <person name="Ovchinnikova G."/>
            <person name="Munk A.C."/>
            <person name="Detter J.C."/>
            <person name="Han C."/>
            <person name="Tapia R."/>
            <person name="Land M."/>
            <person name="Hauser L."/>
            <person name="Markowitz V."/>
            <person name="Cheng J.-F."/>
            <person name="Hugenholtz P."/>
            <person name="Woyke T."/>
            <person name="Wu D."/>
            <person name="Tindall B."/>
            <person name="Pomrenke H.G."/>
            <person name="Brambilla E."/>
            <person name="Klenk H.-P."/>
            <person name="Eisen J.A."/>
        </authorList>
    </citation>
    <scope>NUCLEOTIDE SEQUENCE [LARGE SCALE GENOMIC DNA]</scope>
    <source>
        <strain evidence="3">DSM 17093 / CIP 108686 / LMG 22925 / RQ-24</strain>
    </source>
</reference>
<proteinExistence type="predicted"/>
<accession>D7CS91</accession>
<dbReference type="PANTHER" id="PTHR35400:SF1">
    <property type="entry name" value="SLR1083 PROTEIN"/>
    <property type="match status" value="1"/>
</dbReference>
<dbReference type="KEGG" id="tra:Trad_0486"/>
<evidence type="ECO:0000313" key="3">
    <source>
        <dbReference type="Proteomes" id="UP000000379"/>
    </source>
</evidence>
<dbReference type="InterPro" id="IPR008538">
    <property type="entry name" value="Uma2"/>
</dbReference>
<sequence>MITKRKLTVADFLAMGEAGLFAPDERVELLEGEIYTMSPPSSKHAAWVDRMMKALERACGDRAIVRVQSPVALSEEDAPEPDVTVLVPRADFYEAELPRATDVYLVVEVSVSTLLHDRKVKLPIYARTGVPEYWLVNLEKGRLEVYREPQGDHYRVRLLLGLHEPLTLAALPTPSPVAL</sequence>
<dbReference type="CDD" id="cd06260">
    <property type="entry name" value="DUF820-like"/>
    <property type="match status" value="1"/>
</dbReference>
<organism evidence="2 3">
    <name type="scientific">Truepera radiovictrix (strain DSM 17093 / CIP 108686 / LMG 22925 / RQ-24)</name>
    <dbReference type="NCBI Taxonomy" id="649638"/>
    <lineage>
        <taxon>Bacteria</taxon>
        <taxon>Thermotogati</taxon>
        <taxon>Deinococcota</taxon>
        <taxon>Deinococci</taxon>
        <taxon>Trueperales</taxon>
        <taxon>Trueperaceae</taxon>
        <taxon>Truepera</taxon>
    </lineage>
</organism>
<evidence type="ECO:0000259" key="1">
    <source>
        <dbReference type="Pfam" id="PF05685"/>
    </source>
</evidence>
<dbReference type="Gene3D" id="3.90.1570.10">
    <property type="entry name" value="tt1808, chain A"/>
    <property type="match status" value="1"/>
</dbReference>
<dbReference type="RefSeq" id="WP_013177003.1">
    <property type="nucleotide sequence ID" value="NC_014221.1"/>
</dbReference>
<protein>
    <recommendedName>
        <fullName evidence="1">Putative restriction endonuclease domain-containing protein</fullName>
    </recommendedName>
</protein>
<dbReference type="HOGENOM" id="CLU_076312_2_0_0"/>
<reference evidence="2 3" key="2">
    <citation type="journal article" date="2011" name="Stand. Genomic Sci.">
        <title>Complete genome sequence of Truepera radiovictrix type strain (RQ-24).</title>
        <authorList>
            <person name="Ivanova N."/>
            <person name="Rohde C."/>
            <person name="Munk C."/>
            <person name="Nolan M."/>
            <person name="Lucas S."/>
            <person name="Del Rio T.G."/>
            <person name="Tice H."/>
            <person name="Deshpande S."/>
            <person name="Cheng J.F."/>
            <person name="Tapia R."/>
            <person name="Han C."/>
            <person name="Goodwin L."/>
            <person name="Pitluck S."/>
            <person name="Liolios K."/>
            <person name="Mavromatis K."/>
            <person name="Mikhailova N."/>
            <person name="Pati A."/>
            <person name="Chen A."/>
            <person name="Palaniappan K."/>
            <person name="Land M."/>
            <person name="Hauser L."/>
            <person name="Chang Y.J."/>
            <person name="Jeffries C.D."/>
            <person name="Brambilla E."/>
            <person name="Rohde M."/>
            <person name="Goker M."/>
            <person name="Tindall B.J."/>
            <person name="Woyke T."/>
            <person name="Bristow J."/>
            <person name="Eisen J.A."/>
            <person name="Markowitz V."/>
            <person name="Hugenholtz P."/>
            <person name="Kyrpides N.C."/>
            <person name="Klenk H.P."/>
            <person name="Lapidus A."/>
        </authorList>
    </citation>
    <scope>NUCLEOTIDE SEQUENCE [LARGE SCALE GENOMIC DNA]</scope>
    <source>
        <strain evidence="3">DSM 17093 / CIP 108686 / LMG 22925 / RQ-24</strain>
    </source>
</reference>
<dbReference type="EMBL" id="CP002049">
    <property type="protein sequence ID" value="ADI13623.1"/>
    <property type="molecule type" value="Genomic_DNA"/>
</dbReference>
<keyword evidence="3" id="KW-1185">Reference proteome</keyword>
<dbReference type="Proteomes" id="UP000000379">
    <property type="component" value="Chromosome"/>
</dbReference>
<dbReference type="SUPFAM" id="SSF52980">
    <property type="entry name" value="Restriction endonuclease-like"/>
    <property type="match status" value="1"/>
</dbReference>
<gene>
    <name evidence="2" type="ordered locus">Trad_0486</name>
</gene>
<dbReference type="Pfam" id="PF05685">
    <property type="entry name" value="Uma2"/>
    <property type="match status" value="1"/>
</dbReference>
<feature type="domain" description="Putative restriction endonuclease" evidence="1">
    <location>
        <begin position="10"/>
        <end position="172"/>
    </location>
</feature>
<dbReference type="PANTHER" id="PTHR35400">
    <property type="entry name" value="SLR1083 PROTEIN"/>
    <property type="match status" value="1"/>
</dbReference>
<dbReference type="OrthoDB" id="9789502at2"/>
<dbReference type="STRING" id="649638.Trad_0486"/>
<dbReference type="eggNOG" id="COG4636">
    <property type="taxonomic scope" value="Bacteria"/>
</dbReference>
<name>D7CS91_TRURR</name>